<evidence type="ECO:0000313" key="9">
    <source>
        <dbReference type="EMBL" id="PTL35797.1"/>
    </source>
</evidence>
<evidence type="ECO:0000256" key="1">
    <source>
        <dbReference type="ARBA" id="ARBA00004680"/>
    </source>
</evidence>
<dbReference type="GO" id="GO:0006096">
    <property type="term" value="P:glycolytic process"/>
    <property type="evidence" value="ECO:0007669"/>
    <property type="project" value="UniProtKB-UniRule"/>
</dbReference>
<comment type="subunit">
    <text evidence="7 8">Homodimer.</text>
</comment>
<evidence type="ECO:0000256" key="6">
    <source>
        <dbReference type="ARBA" id="ARBA00023235"/>
    </source>
</evidence>
<accession>A0A2T4TXI5</accession>
<dbReference type="FunFam" id="3.20.20.70:FF:000016">
    <property type="entry name" value="Triosephosphate isomerase"/>
    <property type="match status" value="1"/>
</dbReference>
<evidence type="ECO:0000313" key="10">
    <source>
        <dbReference type="Proteomes" id="UP000241436"/>
    </source>
</evidence>
<dbReference type="Proteomes" id="UP000241436">
    <property type="component" value="Unassembled WGS sequence"/>
</dbReference>
<keyword evidence="3 7" id="KW-0312">Gluconeogenesis</keyword>
<dbReference type="InterPro" id="IPR020861">
    <property type="entry name" value="Triosephosphate_isomerase_AS"/>
</dbReference>
<dbReference type="UniPathway" id="UPA00138"/>
<sequence>MRIPLIAGNWKMYKTSSEAIVLAEAVVKALSMPDETQVVVCPPFTALAAVGQIVAGSKIGLGAQDLHWAKEGAYTGEVSAEMLWDIGCRYVIVGHSERRQYFGETNESVNRKSLAALASNLTPIICVGEILFEREAGHAYAVVEAQLKGALSGLTSEQVQGLIFAYEPVWAIGTGKTATPSQAEEMHAHIRKTIALLFGAEIAQGVRILYGGSVKPDNAKELLGRSEIDGALVGGASLQIDSFAAIAKAAKR</sequence>
<evidence type="ECO:0000256" key="5">
    <source>
        <dbReference type="ARBA" id="ARBA00023152"/>
    </source>
</evidence>
<dbReference type="GO" id="GO:0005829">
    <property type="term" value="C:cytosol"/>
    <property type="evidence" value="ECO:0007669"/>
    <property type="project" value="TreeGrafter"/>
</dbReference>
<reference evidence="9 10" key="1">
    <citation type="submission" date="2017-09" db="EMBL/GenBank/DDBJ databases">
        <title>Bloom of a denitrifying methanotroph, Candidatus Methylomirabilis limnetica, in a deep stratified lake.</title>
        <authorList>
            <person name="Graf J.S."/>
            <person name="Marchant H.K."/>
            <person name="Tienken D."/>
            <person name="Hach P.F."/>
            <person name="Brand A."/>
            <person name="Schubert C.J."/>
            <person name="Kuypers M.M."/>
            <person name="Milucka J."/>
        </authorList>
    </citation>
    <scope>NUCLEOTIDE SEQUENCE [LARGE SCALE GENOMIC DNA]</scope>
    <source>
        <strain evidence="9 10">Zug</strain>
    </source>
</reference>
<dbReference type="InterPro" id="IPR000652">
    <property type="entry name" value="Triosephosphate_isomerase"/>
</dbReference>
<feature type="active site" description="Proton acceptor" evidence="7">
    <location>
        <position position="167"/>
    </location>
</feature>
<dbReference type="GO" id="GO:0019563">
    <property type="term" value="P:glycerol catabolic process"/>
    <property type="evidence" value="ECO:0007669"/>
    <property type="project" value="TreeGrafter"/>
</dbReference>
<dbReference type="CDD" id="cd00311">
    <property type="entry name" value="TIM"/>
    <property type="match status" value="1"/>
</dbReference>
<dbReference type="InterPro" id="IPR035990">
    <property type="entry name" value="TIM_sf"/>
</dbReference>
<feature type="binding site" evidence="7">
    <location>
        <begin position="234"/>
        <end position="235"/>
    </location>
    <ligand>
        <name>substrate</name>
    </ligand>
</feature>
<dbReference type="UniPathway" id="UPA00109">
    <property type="reaction ID" value="UER00189"/>
</dbReference>
<dbReference type="Gene3D" id="3.20.20.70">
    <property type="entry name" value="Aldolase class I"/>
    <property type="match status" value="1"/>
</dbReference>
<dbReference type="GO" id="GO:0006094">
    <property type="term" value="P:gluconeogenesis"/>
    <property type="evidence" value="ECO:0007669"/>
    <property type="project" value="UniProtKB-UniRule"/>
</dbReference>
<feature type="binding site" evidence="7">
    <location>
        <position position="213"/>
    </location>
    <ligand>
        <name>substrate</name>
    </ligand>
</feature>
<evidence type="ECO:0000256" key="2">
    <source>
        <dbReference type="ARBA" id="ARBA00007422"/>
    </source>
</evidence>
<protein>
    <recommendedName>
        <fullName evidence="7 8">Triosephosphate isomerase</fullName>
        <shortName evidence="7">TIM</shortName>
        <shortName evidence="7">TPI</shortName>
        <ecNumber evidence="7 8">5.3.1.1</ecNumber>
    </recommendedName>
    <alternativeName>
        <fullName evidence="7">Triose-phosphate isomerase</fullName>
    </alternativeName>
</protein>
<keyword evidence="10" id="KW-1185">Reference proteome</keyword>
<dbReference type="InterPro" id="IPR013785">
    <property type="entry name" value="Aldolase_TIM"/>
</dbReference>
<dbReference type="HAMAP" id="MF_00147_B">
    <property type="entry name" value="TIM_B"/>
    <property type="match status" value="1"/>
</dbReference>
<feature type="binding site" evidence="7">
    <location>
        <position position="173"/>
    </location>
    <ligand>
        <name>substrate</name>
    </ligand>
</feature>
<evidence type="ECO:0000256" key="3">
    <source>
        <dbReference type="ARBA" id="ARBA00022432"/>
    </source>
</evidence>
<dbReference type="AlphaFoldDB" id="A0A2T4TXI5"/>
<dbReference type="EC" id="5.3.1.1" evidence="7 8"/>
<comment type="pathway">
    <text evidence="1 7 8">Carbohydrate degradation; glycolysis; D-glyceraldehyde 3-phosphate from glycerone phosphate: step 1/1.</text>
</comment>
<reference evidence="10" key="2">
    <citation type="journal article" date="2018" name="Environ. Microbiol.">
        <title>Bloom of a denitrifying methanotroph, 'Candidatus Methylomirabilis limnetica', in a deep stratified lake.</title>
        <authorList>
            <person name="Graf J.S."/>
            <person name="Mayr M.J."/>
            <person name="Marchant H.K."/>
            <person name="Tienken D."/>
            <person name="Hach P.F."/>
            <person name="Brand A."/>
            <person name="Schubert C.J."/>
            <person name="Kuypers M.M."/>
            <person name="Milucka J."/>
        </authorList>
    </citation>
    <scope>NUCLEOTIDE SEQUENCE [LARGE SCALE GENOMIC DNA]</scope>
    <source>
        <strain evidence="10">Zug</strain>
    </source>
</reference>
<comment type="subcellular location">
    <subcellularLocation>
        <location evidence="7 8">Cytoplasm</location>
    </subcellularLocation>
</comment>
<dbReference type="RefSeq" id="WP_107562619.1">
    <property type="nucleotide sequence ID" value="NZ_NVQC01000022.1"/>
</dbReference>
<dbReference type="Pfam" id="PF00121">
    <property type="entry name" value="TIM"/>
    <property type="match status" value="1"/>
</dbReference>
<comment type="pathway">
    <text evidence="7 8">Carbohydrate biosynthesis; gluconeogenesis.</text>
</comment>
<comment type="caution">
    <text evidence="9">The sequence shown here is derived from an EMBL/GenBank/DDBJ whole genome shotgun (WGS) entry which is preliminary data.</text>
</comment>
<dbReference type="GO" id="GO:0046166">
    <property type="term" value="P:glyceraldehyde-3-phosphate biosynthetic process"/>
    <property type="evidence" value="ECO:0007669"/>
    <property type="project" value="TreeGrafter"/>
</dbReference>
<evidence type="ECO:0000256" key="4">
    <source>
        <dbReference type="ARBA" id="ARBA00022490"/>
    </source>
</evidence>
<dbReference type="PROSITE" id="PS00171">
    <property type="entry name" value="TIM_1"/>
    <property type="match status" value="1"/>
</dbReference>
<feature type="binding site" evidence="7">
    <location>
        <begin position="9"/>
        <end position="11"/>
    </location>
    <ligand>
        <name>substrate</name>
    </ligand>
</feature>
<keyword evidence="5 7" id="KW-0324">Glycolysis</keyword>
<dbReference type="PANTHER" id="PTHR21139:SF42">
    <property type="entry name" value="TRIOSEPHOSPHATE ISOMERASE"/>
    <property type="match status" value="1"/>
</dbReference>
<keyword evidence="4 7" id="KW-0963">Cytoplasm</keyword>
<dbReference type="SUPFAM" id="SSF51351">
    <property type="entry name" value="Triosephosphate isomerase (TIM)"/>
    <property type="match status" value="1"/>
</dbReference>
<dbReference type="GO" id="GO:0004807">
    <property type="term" value="F:triose-phosphate isomerase activity"/>
    <property type="evidence" value="ECO:0007669"/>
    <property type="project" value="UniProtKB-UniRule"/>
</dbReference>
<comment type="catalytic activity">
    <reaction evidence="7 8">
        <text>D-glyceraldehyde 3-phosphate = dihydroxyacetone phosphate</text>
        <dbReference type="Rhea" id="RHEA:18585"/>
        <dbReference type="ChEBI" id="CHEBI:57642"/>
        <dbReference type="ChEBI" id="CHEBI:59776"/>
        <dbReference type="EC" id="5.3.1.1"/>
    </reaction>
</comment>
<keyword evidence="6 7" id="KW-0413">Isomerase</keyword>
<comment type="similarity">
    <text evidence="2 7 8">Belongs to the triosephosphate isomerase family.</text>
</comment>
<comment type="function">
    <text evidence="7">Involved in the gluconeogenesis. Catalyzes stereospecifically the conversion of dihydroxyacetone phosphate (DHAP) to D-glyceraldehyde-3-phosphate (G3P).</text>
</comment>
<organism evidence="9 10">
    <name type="scientific">Candidatus Methylomirabilis limnetica</name>
    <dbReference type="NCBI Taxonomy" id="2033718"/>
    <lineage>
        <taxon>Bacteria</taxon>
        <taxon>Candidatus Methylomirabilota</taxon>
        <taxon>Candidatus Methylomirabilia</taxon>
        <taxon>Candidatus Methylomirabilales</taxon>
        <taxon>Candidatus Methylomirabilaceae</taxon>
        <taxon>Candidatus Methylomirabilis</taxon>
    </lineage>
</organism>
<dbReference type="PROSITE" id="PS51440">
    <property type="entry name" value="TIM_2"/>
    <property type="match status" value="1"/>
</dbReference>
<dbReference type="PANTHER" id="PTHR21139">
    <property type="entry name" value="TRIOSEPHOSPHATE ISOMERASE"/>
    <property type="match status" value="1"/>
</dbReference>
<dbReference type="OrthoDB" id="9809429at2"/>
<evidence type="ECO:0000256" key="8">
    <source>
        <dbReference type="RuleBase" id="RU363013"/>
    </source>
</evidence>
<evidence type="ECO:0000256" key="7">
    <source>
        <dbReference type="HAMAP-Rule" id="MF_00147"/>
    </source>
</evidence>
<gene>
    <name evidence="7" type="primary">tpiA</name>
    <name evidence="9" type="ORF">CLG94_08560</name>
</gene>
<dbReference type="EMBL" id="NVQC01000022">
    <property type="protein sequence ID" value="PTL35797.1"/>
    <property type="molecule type" value="Genomic_DNA"/>
</dbReference>
<proteinExistence type="inferred from homology"/>
<dbReference type="InterPro" id="IPR022896">
    <property type="entry name" value="TrioseP_Isoase_bac/euk"/>
</dbReference>
<feature type="active site" description="Electrophile" evidence="7">
    <location>
        <position position="95"/>
    </location>
</feature>
<name>A0A2T4TXI5_9BACT</name>
<dbReference type="NCBIfam" id="TIGR00419">
    <property type="entry name" value="tim"/>
    <property type="match status" value="1"/>
</dbReference>